<evidence type="ECO:0008006" key="4">
    <source>
        <dbReference type="Google" id="ProtNLM"/>
    </source>
</evidence>
<evidence type="ECO:0000256" key="1">
    <source>
        <dbReference type="SAM" id="SignalP"/>
    </source>
</evidence>
<reference evidence="3" key="1">
    <citation type="submission" date="2019-05" db="EMBL/GenBank/DDBJ databases">
        <title>Complete genome sequencing of Dialister sp. strain 5BBH33.</title>
        <authorList>
            <person name="Sakamoto M."/>
            <person name="Murakami T."/>
            <person name="Mori H."/>
        </authorList>
    </citation>
    <scope>NUCLEOTIDE SEQUENCE [LARGE SCALE GENOMIC DNA]</scope>
    <source>
        <strain evidence="3">5BBH33</strain>
    </source>
</reference>
<keyword evidence="3" id="KW-1185">Reference proteome</keyword>
<accession>A0A8D4UUA3</accession>
<dbReference type="GeneID" id="92716215"/>
<evidence type="ECO:0000313" key="3">
    <source>
        <dbReference type="Proteomes" id="UP000320585"/>
    </source>
</evidence>
<evidence type="ECO:0000313" key="2">
    <source>
        <dbReference type="EMBL" id="BBK25068.1"/>
    </source>
</evidence>
<sequence length="196" mass="21641">MVKFLKSKLSAVLMVVLLSAIGLSLAGCGKESLDDEFIFGKNRVHCENSTITLSTPFEIISEGKQVDLVGRGEEKVSAEGHNEHLQILVTGNQVSSDENEEKLVKEAPAILQNNPSVSRLKVENKTFSLGDTKANVLNFTFAETDKSRTTDLSVREYIFTYQGVVWRVIYQYRTDDATGKALADRVEGKISMGTSF</sequence>
<feature type="chain" id="PRO_5034506603" description="Lipoprotein" evidence="1">
    <location>
        <begin position="27"/>
        <end position="196"/>
    </location>
</feature>
<name>A0A8D4UUA3_9FIRM</name>
<organism evidence="2 3">
    <name type="scientific">Dialister hominis</name>
    <dbReference type="NCBI Taxonomy" id="2582419"/>
    <lineage>
        <taxon>Bacteria</taxon>
        <taxon>Bacillati</taxon>
        <taxon>Bacillota</taxon>
        <taxon>Negativicutes</taxon>
        <taxon>Veillonellales</taxon>
        <taxon>Veillonellaceae</taxon>
        <taxon>Dialister</taxon>
    </lineage>
</organism>
<feature type="signal peptide" evidence="1">
    <location>
        <begin position="1"/>
        <end position="26"/>
    </location>
</feature>
<dbReference type="EMBL" id="AP019697">
    <property type="protein sequence ID" value="BBK25068.1"/>
    <property type="molecule type" value="Genomic_DNA"/>
</dbReference>
<gene>
    <name evidence="2" type="ORF">Dia5BBH33_10030</name>
</gene>
<dbReference type="AlphaFoldDB" id="A0A8D4UUA3"/>
<keyword evidence="1" id="KW-0732">Signal</keyword>
<protein>
    <recommendedName>
        <fullName evidence="4">Lipoprotein</fullName>
    </recommendedName>
</protein>
<dbReference type="OrthoDB" id="1634043at2"/>
<proteinExistence type="predicted"/>
<dbReference type="PROSITE" id="PS51257">
    <property type="entry name" value="PROKAR_LIPOPROTEIN"/>
    <property type="match status" value="1"/>
</dbReference>
<dbReference type="Proteomes" id="UP000320585">
    <property type="component" value="Chromosome"/>
</dbReference>
<dbReference type="KEGG" id="dho:Dia5BBH33_10030"/>
<dbReference type="RefSeq" id="WP_143332510.1">
    <property type="nucleotide sequence ID" value="NZ_AP019697.1"/>
</dbReference>